<organism evidence="2 3">
    <name type="scientific">Rhizorhabdus wittichii (strain DSM 6014 / CCUG 31198 / JCM 15750 / NBRC 105917 / EY 4224 / RW1)</name>
    <name type="common">Sphingomonas wittichii</name>
    <dbReference type="NCBI Taxonomy" id="392499"/>
    <lineage>
        <taxon>Bacteria</taxon>
        <taxon>Pseudomonadati</taxon>
        <taxon>Pseudomonadota</taxon>
        <taxon>Alphaproteobacteria</taxon>
        <taxon>Sphingomonadales</taxon>
        <taxon>Sphingomonadaceae</taxon>
        <taxon>Rhizorhabdus</taxon>
    </lineage>
</organism>
<dbReference type="InterPro" id="IPR027417">
    <property type="entry name" value="P-loop_NTPase"/>
</dbReference>
<dbReference type="KEGG" id="swi:Swit_4105"/>
<dbReference type="OrthoDB" id="4544211at2"/>
<dbReference type="EMBL" id="CP000699">
    <property type="protein sequence ID" value="ABQ70448.1"/>
    <property type="molecule type" value="Genomic_DNA"/>
</dbReference>
<reference evidence="2 3" key="1">
    <citation type="journal article" date="2010" name="J. Bacteriol.">
        <title>Genome sequence of the dioxin-mineralizing bacterium Sphingomonas wittichii RW1.</title>
        <authorList>
            <person name="Miller T.R."/>
            <person name="Delcher A.L."/>
            <person name="Salzberg S.L."/>
            <person name="Saunders E."/>
            <person name="Detter J.C."/>
            <person name="Halden R.U."/>
        </authorList>
    </citation>
    <scope>NUCLEOTIDE SEQUENCE [LARGE SCALE GENOMIC DNA]</scope>
    <source>
        <strain evidence="3">DSM 6014 / CCUG 31198 / JCM 15750 / NBRC 105917 / EY 4224 / RW1</strain>
    </source>
</reference>
<accession>A0A9J9HEX6</accession>
<proteinExistence type="predicted"/>
<protein>
    <recommendedName>
        <fullName evidence="4">PqqD family peptide modification chaperone</fullName>
    </recommendedName>
</protein>
<name>A0A9J9HEX6_RHIWR</name>
<evidence type="ECO:0000256" key="1">
    <source>
        <dbReference type="SAM" id="MobiDB-lite"/>
    </source>
</evidence>
<gene>
    <name evidence="2" type="ordered locus">Swit_4105</name>
</gene>
<dbReference type="AlphaFoldDB" id="A0A9J9HEX6"/>
<sequence>MVSQRFGWYEIDDALVVVDAASGEALFLNRSASILWLALTEAPCSEAELADILAGYFPDLPFGQATGITALLGDWEAKGLCRQGASGRWEVNGDPSAGADDARSDKATADWRGGGAQLVWSRGIRLHVETVAVEIWVTPDHTSREGVERLQGFLGGLPQAEGPGRSRLAIWIDGPQCHLSLDGVHRTTQGLSDATGFLFQALVNHAYPECRNPITLHAGAIGNAGGTIIMPAISGSGKTTLTAYLAAQGWRYGGDDIIGLARAETPDAGLLLLPLPSALGIKTGSWALLAPHFPALHDLPEVRYEGKQVRYLPVPASHHIGPEHQGRRPIALVFPRYVAGSTCSLRGISEGEALRSILESGSGASASPDLDGFATLIELIRSAPCYRLEYDRLDDAERELAQLA</sequence>
<dbReference type="Proteomes" id="UP000001989">
    <property type="component" value="Chromosome"/>
</dbReference>
<feature type="region of interest" description="Disordered" evidence="1">
    <location>
        <begin position="89"/>
        <end position="108"/>
    </location>
</feature>
<evidence type="ECO:0000313" key="2">
    <source>
        <dbReference type="EMBL" id="ABQ70448.1"/>
    </source>
</evidence>
<dbReference type="Gene3D" id="3.40.50.300">
    <property type="entry name" value="P-loop containing nucleotide triphosphate hydrolases"/>
    <property type="match status" value="1"/>
</dbReference>
<evidence type="ECO:0000313" key="3">
    <source>
        <dbReference type="Proteomes" id="UP000001989"/>
    </source>
</evidence>
<evidence type="ECO:0008006" key="4">
    <source>
        <dbReference type="Google" id="ProtNLM"/>
    </source>
</evidence>
<dbReference type="SUPFAM" id="SSF53795">
    <property type="entry name" value="PEP carboxykinase-like"/>
    <property type="match status" value="1"/>
</dbReference>
<keyword evidence="3" id="KW-1185">Reference proteome</keyword>